<proteinExistence type="predicted"/>
<reference evidence="2 3" key="1">
    <citation type="submission" date="2021-06" db="EMBL/GenBank/DDBJ databases">
        <authorList>
            <person name="Palmer J.M."/>
        </authorList>
    </citation>
    <scope>NUCLEOTIDE SEQUENCE [LARGE SCALE GENOMIC DNA]</scope>
    <source>
        <strain evidence="2 3">MEX-2019</strain>
        <tissue evidence="2">Muscle</tissue>
    </source>
</reference>
<gene>
    <name evidence="2" type="ORF">CRENBAI_021041</name>
</gene>
<evidence type="ECO:0000313" key="3">
    <source>
        <dbReference type="Proteomes" id="UP001311232"/>
    </source>
</evidence>
<accession>A0AAV9SIL1</accession>
<dbReference type="AlphaFoldDB" id="A0AAV9SIL1"/>
<dbReference type="EMBL" id="JAHHUM010000346">
    <property type="protein sequence ID" value="KAK5620649.1"/>
    <property type="molecule type" value="Genomic_DNA"/>
</dbReference>
<protein>
    <submittedName>
        <fullName evidence="2">Uncharacterized protein</fullName>
    </submittedName>
</protein>
<keyword evidence="3" id="KW-1185">Reference proteome</keyword>
<evidence type="ECO:0000313" key="2">
    <source>
        <dbReference type="EMBL" id="KAK5620649.1"/>
    </source>
</evidence>
<sequence length="118" mass="13306">MMGSTVLKESDMDPELVKAFRDLSEAFRVQLSSIQKYFINPKAKLSVLVAHIMHVSSRERSWLKIRLSLKMFKGLHLYSVYQVPRDPKGLSTTTSHPPIHPLTDSGELQCSHSCPGPD</sequence>
<feature type="region of interest" description="Disordered" evidence="1">
    <location>
        <begin position="89"/>
        <end position="118"/>
    </location>
</feature>
<evidence type="ECO:0000256" key="1">
    <source>
        <dbReference type="SAM" id="MobiDB-lite"/>
    </source>
</evidence>
<name>A0AAV9SIL1_9TELE</name>
<organism evidence="2 3">
    <name type="scientific">Crenichthys baileyi</name>
    <name type="common">White River springfish</name>
    <dbReference type="NCBI Taxonomy" id="28760"/>
    <lineage>
        <taxon>Eukaryota</taxon>
        <taxon>Metazoa</taxon>
        <taxon>Chordata</taxon>
        <taxon>Craniata</taxon>
        <taxon>Vertebrata</taxon>
        <taxon>Euteleostomi</taxon>
        <taxon>Actinopterygii</taxon>
        <taxon>Neopterygii</taxon>
        <taxon>Teleostei</taxon>
        <taxon>Neoteleostei</taxon>
        <taxon>Acanthomorphata</taxon>
        <taxon>Ovalentaria</taxon>
        <taxon>Atherinomorphae</taxon>
        <taxon>Cyprinodontiformes</taxon>
        <taxon>Goodeidae</taxon>
        <taxon>Crenichthys</taxon>
    </lineage>
</organism>
<dbReference type="Proteomes" id="UP001311232">
    <property type="component" value="Unassembled WGS sequence"/>
</dbReference>
<comment type="caution">
    <text evidence="2">The sequence shown here is derived from an EMBL/GenBank/DDBJ whole genome shotgun (WGS) entry which is preliminary data.</text>
</comment>